<evidence type="ECO:0000313" key="2">
    <source>
        <dbReference type="EMBL" id="GLV61034.1"/>
    </source>
</evidence>
<name>A0ABQ6G6V7_9CHLR</name>
<feature type="region of interest" description="Disordered" evidence="1">
    <location>
        <begin position="1"/>
        <end position="26"/>
    </location>
</feature>
<dbReference type="Proteomes" id="UP001344906">
    <property type="component" value="Unassembled WGS sequence"/>
</dbReference>
<evidence type="ECO:0000313" key="3">
    <source>
        <dbReference type="Proteomes" id="UP001344906"/>
    </source>
</evidence>
<reference evidence="2 3" key="1">
    <citation type="submission" date="2023-02" db="EMBL/GenBank/DDBJ databases">
        <title>Dictyobacter halimunensis sp. nov., a new member of the class Ktedonobacteria from forest soil in a geothermal area.</title>
        <authorList>
            <person name="Rachmania M.K."/>
            <person name="Ningsih F."/>
            <person name="Sakai Y."/>
            <person name="Yabe S."/>
            <person name="Yokota A."/>
            <person name="Sjamsuridzal W."/>
        </authorList>
    </citation>
    <scope>NUCLEOTIDE SEQUENCE [LARGE SCALE GENOMIC DNA]</scope>
    <source>
        <strain evidence="2 3">S3.2.2.5</strain>
    </source>
</reference>
<comment type="caution">
    <text evidence="2">The sequence shown here is derived from an EMBL/GenBank/DDBJ whole genome shotgun (WGS) entry which is preliminary data.</text>
</comment>
<evidence type="ECO:0000256" key="1">
    <source>
        <dbReference type="SAM" id="MobiDB-lite"/>
    </source>
</evidence>
<accession>A0ABQ6G6V7</accession>
<sequence>MQGSSAGSPSREAVIPSQSCSRENPDTCQDSLVVTELSGNVFVNNGNGGIERLGADITPTGTIRDNLYSEPSGLTTTAGGGTFSGFTLSNNLQATTASALYNAGNDYSGTQGQQQWSYQSSNDGTNWSNLPYDASSGIWKPTSSSVPQITRFGMHPDICSQCRVGRAWTAPSGGTISVRGRVLKGDTGGGNGIVARITRNGSVIWGPQTVAYNDQVGIEANVDNIAVNANDVLRFEVANNGDNAYDTTSWDPSVGYTALGTPALNRYYNGSSDHWITSGSVTGGYHLESTLGYVFSSSQSGTVPIYGCLNGGSDHFISLTSNCEGTSVLRTEGWIYSSPIAGTRQIYRCRTGNDHFVSIDPGCEGQTYEESLGYVLNAPR</sequence>
<organism evidence="2 3">
    <name type="scientific">Dictyobacter halimunensis</name>
    <dbReference type="NCBI Taxonomy" id="3026934"/>
    <lineage>
        <taxon>Bacteria</taxon>
        <taxon>Bacillati</taxon>
        <taxon>Chloroflexota</taxon>
        <taxon>Ktedonobacteria</taxon>
        <taxon>Ktedonobacterales</taxon>
        <taxon>Dictyobacteraceae</taxon>
        <taxon>Dictyobacter</taxon>
    </lineage>
</organism>
<protein>
    <submittedName>
        <fullName evidence="2">Uncharacterized protein</fullName>
    </submittedName>
</protein>
<keyword evidence="3" id="KW-1185">Reference proteome</keyword>
<proteinExistence type="predicted"/>
<feature type="compositionally biased region" description="Polar residues" evidence="1">
    <location>
        <begin position="16"/>
        <end position="26"/>
    </location>
</feature>
<gene>
    <name evidence="2" type="ORF">KDH_78510</name>
</gene>
<dbReference type="EMBL" id="BSRI01000002">
    <property type="protein sequence ID" value="GLV61034.1"/>
    <property type="molecule type" value="Genomic_DNA"/>
</dbReference>